<feature type="transmembrane region" description="Helical" evidence="7">
    <location>
        <begin position="74"/>
        <end position="93"/>
    </location>
</feature>
<evidence type="ECO:0000313" key="10">
    <source>
        <dbReference type="Proteomes" id="UP000005632"/>
    </source>
</evidence>
<dbReference type="Proteomes" id="UP000005632">
    <property type="component" value="Chromosome"/>
</dbReference>
<feature type="transmembrane region" description="Helical" evidence="7">
    <location>
        <begin position="105"/>
        <end position="125"/>
    </location>
</feature>
<dbReference type="STRING" id="158190.SpiGrapes_1622"/>
<evidence type="ECO:0000256" key="5">
    <source>
        <dbReference type="ARBA" id="ARBA00022989"/>
    </source>
</evidence>
<dbReference type="InterPro" id="IPR000515">
    <property type="entry name" value="MetI-like"/>
</dbReference>
<name>G8QWD1_SPHPG</name>
<evidence type="ECO:0000259" key="8">
    <source>
        <dbReference type="PROSITE" id="PS50928"/>
    </source>
</evidence>
<sequence>MKKKYRWNPGWLFIIPALIAFILFKYYPILSGIAISFFKYKIMSPPGTFIGLDNYIRAFKDPYVLNALKNNLEFWFIMLLINFWVPLVLAIMVNEVKKYKGLIRTLYYIPAIIPSVVVTVLWKYIWQPDYGLANFFMDKVHLPHQLWLNSIPLVKWCMRFPYLFIFAGLTAGMDFIIYLASLNNVSKEMYESAQLDGAGFWSKLCHLTLPTIRPTISMLLITDTIAIFNLFDEPKIMTGGGPAKSTETLVLYAFDKAYTSGEYSYAITITTIAFLIVFLLTVVQMKIQDKANK</sequence>
<feature type="transmembrane region" description="Helical" evidence="7">
    <location>
        <begin position="263"/>
        <end position="283"/>
    </location>
</feature>
<dbReference type="EMBL" id="CP003155">
    <property type="protein sequence ID" value="AEV29429.1"/>
    <property type="molecule type" value="Genomic_DNA"/>
</dbReference>
<evidence type="ECO:0000256" key="7">
    <source>
        <dbReference type="RuleBase" id="RU363032"/>
    </source>
</evidence>
<dbReference type="AlphaFoldDB" id="G8QWD1"/>
<evidence type="ECO:0000256" key="6">
    <source>
        <dbReference type="ARBA" id="ARBA00023136"/>
    </source>
</evidence>
<keyword evidence="5 7" id="KW-1133">Transmembrane helix</keyword>
<dbReference type="GO" id="GO:0055085">
    <property type="term" value="P:transmembrane transport"/>
    <property type="evidence" value="ECO:0007669"/>
    <property type="project" value="InterPro"/>
</dbReference>
<dbReference type="KEGG" id="sgp:SpiGrapes_1622"/>
<dbReference type="InterPro" id="IPR051393">
    <property type="entry name" value="ABC_transporter_permease"/>
</dbReference>
<dbReference type="GO" id="GO:0005886">
    <property type="term" value="C:plasma membrane"/>
    <property type="evidence" value="ECO:0007669"/>
    <property type="project" value="UniProtKB-SubCell"/>
</dbReference>
<accession>G8QWD1</accession>
<dbReference type="PROSITE" id="PS50928">
    <property type="entry name" value="ABC_TM1"/>
    <property type="match status" value="1"/>
</dbReference>
<evidence type="ECO:0000256" key="2">
    <source>
        <dbReference type="ARBA" id="ARBA00022448"/>
    </source>
</evidence>
<dbReference type="HOGENOM" id="CLU_016047_0_2_12"/>
<dbReference type="Pfam" id="PF00528">
    <property type="entry name" value="BPD_transp_1"/>
    <property type="match status" value="1"/>
</dbReference>
<protein>
    <submittedName>
        <fullName evidence="9">Permease component of ABC-type sugar transporter</fullName>
    </submittedName>
</protein>
<keyword evidence="2 7" id="KW-0813">Transport</keyword>
<dbReference type="eggNOG" id="COG1175">
    <property type="taxonomic scope" value="Bacteria"/>
</dbReference>
<evidence type="ECO:0000313" key="9">
    <source>
        <dbReference type="EMBL" id="AEV29429.1"/>
    </source>
</evidence>
<reference evidence="9 10" key="1">
    <citation type="submission" date="2011-11" db="EMBL/GenBank/DDBJ databases">
        <title>Complete sequence of Spirochaeta sp. grapes.</title>
        <authorList>
            <consortium name="US DOE Joint Genome Institute"/>
            <person name="Lucas S."/>
            <person name="Han J."/>
            <person name="Lapidus A."/>
            <person name="Cheng J.-F."/>
            <person name="Goodwin L."/>
            <person name="Pitluck S."/>
            <person name="Peters L."/>
            <person name="Ovchinnikova G."/>
            <person name="Munk A.C."/>
            <person name="Detter J.C."/>
            <person name="Han C."/>
            <person name="Tapia R."/>
            <person name="Land M."/>
            <person name="Hauser L."/>
            <person name="Kyrpides N."/>
            <person name="Ivanova N."/>
            <person name="Pagani I."/>
            <person name="Ritalahtilisa K."/>
            <person name="Loeffler F."/>
            <person name="Woyke T."/>
        </authorList>
    </citation>
    <scope>NUCLEOTIDE SEQUENCE [LARGE SCALE GENOMIC DNA]</scope>
    <source>
        <strain evidence="10">ATCC BAA-1885 / DSM 22778 / Grapes</strain>
    </source>
</reference>
<keyword evidence="3" id="KW-1003">Cell membrane</keyword>
<dbReference type="PANTHER" id="PTHR30193:SF37">
    <property type="entry name" value="INNER MEMBRANE ABC TRANSPORTER PERMEASE PROTEIN YCJO"/>
    <property type="match status" value="1"/>
</dbReference>
<organism evidence="9 10">
    <name type="scientific">Sphaerochaeta pleomorpha (strain ATCC BAA-1885 / DSM 22778 / Grapes)</name>
    <dbReference type="NCBI Taxonomy" id="158190"/>
    <lineage>
        <taxon>Bacteria</taxon>
        <taxon>Pseudomonadati</taxon>
        <taxon>Spirochaetota</taxon>
        <taxon>Spirochaetia</taxon>
        <taxon>Spirochaetales</taxon>
        <taxon>Sphaerochaetaceae</taxon>
        <taxon>Sphaerochaeta</taxon>
    </lineage>
</organism>
<feature type="transmembrane region" description="Helical" evidence="7">
    <location>
        <begin position="160"/>
        <end position="180"/>
    </location>
</feature>
<proteinExistence type="inferred from homology"/>
<feature type="transmembrane region" description="Helical" evidence="7">
    <location>
        <begin position="12"/>
        <end position="38"/>
    </location>
</feature>
<keyword evidence="4 7" id="KW-0812">Transmembrane</keyword>
<dbReference type="SUPFAM" id="SSF161098">
    <property type="entry name" value="MetI-like"/>
    <property type="match status" value="1"/>
</dbReference>
<evidence type="ECO:0000256" key="3">
    <source>
        <dbReference type="ARBA" id="ARBA00022475"/>
    </source>
</evidence>
<comment type="similarity">
    <text evidence="7">Belongs to the binding-protein-dependent transport system permease family.</text>
</comment>
<keyword evidence="6 7" id="KW-0472">Membrane</keyword>
<dbReference type="OrthoDB" id="9787541at2"/>
<dbReference type="InterPro" id="IPR035906">
    <property type="entry name" value="MetI-like_sf"/>
</dbReference>
<dbReference type="RefSeq" id="WP_014270277.1">
    <property type="nucleotide sequence ID" value="NC_016633.1"/>
</dbReference>
<feature type="domain" description="ABC transmembrane type-1" evidence="8">
    <location>
        <begin position="68"/>
        <end position="284"/>
    </location>
</feature>
<gene>
    <name evidence="9" type="ordered locus">SpiGrapes_1622</name>
</gene>
<dbReference type="PANTHER" id="PTHR30193">
    <property type="entry name" value="ABC TRANSPORTER PERMEASE PROTEIN"/>
    <property type="match status" value="1"/>
</dbReference>
<dbReference type="Gene3D" id="1.10.3720.10">
    <property type="entry name" value="MetI-like"/>
    <property type="match status" value="1"/>
</dbReference>
<keyword evidence="9" id="KW-0762">Sugar transport</keyword>
<keyword evidence="10" id="KW-1185">Reference proteome</keyword>
<dbReference type="CDD" id="cd06261">
    <property type="entry name" value="TM_PBP2"/>
    <property type="match status" value="1"/>
</dbReference>
<evidence type="ECO:0000256" key="1">
    <source>
        <dbReference type="ARBA" id="ARBA00004651"/>
    </source>
</evidence>
<comment type="subcellular location">
    <subcellularLocation>
        <location evidence="1 7">Cell membrane</location>
        <topology evidence="1 7">Multi-pass membrane protein</topology>
    </subcellularLocation>
</comment>
<evidence type="ECO:0000256" key="4">
    <source>
        <dbReference type="ARBA" id="ARBA00022692"/>
    </source>
</evidence>